<reference evidence="2 3" key="1">
    <citation type="submission" date="2023-08" db="EMBL/GenBank/DDBJ databases">
        <title>Black Yeasts Isolated from many extreme environments.</title>
        <authorList>
            <person name="Coleine C."/>
            <person name="Stajich J.E."/>
            <person name="Selbmann L."/>
        </authorList>
    </citation>
    <scope>NUCLEOTIDE SEQUENCE [LARGE SCALE GENOMIC DNA]</scope>
    <source>
        <strain evidence="2 3">CCFEE 5910</strain>
    </source>
</reference>
<organism evidence="2 3">
    <name type="scientific">Lithohypha guttulata</name>
    <dbReference type="NCBI Taxonomy" id="1690604"/>
    <lineage>
        <taxon>Eukaryota</taxon>
        <taxon>Fungi</taxon>
        <taxon>Dikarya</taxon>
        <taxon>Ascomycota</taxon>
        <taxon>Pezizomycotina</taxon>
        <taxon>Eurotiomycetes</taxon>
        <taxon>Chaetothyriomycetidae</taxon>
        <taxon>Chaetothyriales</taxon>
        <taxon>Trichomeriaceae</taxon>
        <taxon>Lithohypha</taxon>
    </lineage>
</organism>
<protein>
    <submittedName>
        <fullName evidence="2">Uncharacterized protein</fullName>
    </submittedName>
</protein>
<sequence length="287" mass="32029">MSRLPTHAEITNFLETFLPPQVNANDVAFLYHTPRHPAYSPTEVKTARVIFSITPTPGFYTSLNEQGVRFPPSFDAHLTVGWNVALAKRLGVQVEDAVCIQGYKEDPERKIGLVAKFEQAVSLDSIVQMIQREFAGVGEVFRNDASNDKEDDNAVRDDVSHEHPIKVLAVMNAFHAEEVDRVLEATRAANWTHGEVTGKQILYLTGAAREHGLEATKQANMPVVCVGHRACEEWGIRYLAEETRKRWPDIEVIEVLEEEEPRPKRVKLQSGEVAGSQPAKSGNEVHG</sequence>
<dbReference type="Gene3D" id="3.40.1390.30">
    <property type="entry name" value="NIF3 (NGG1p interacting factor 3)-like"/>
    <property type="match status" value="1"/>
</dbReference>
<name>A0AAN7T4L3_9EURO</name>
<evidence type="ECO:0000313" key="2">
    <source>
        <dbReference type="EMBL" id="KAK5088197.1"/>
    </source>
</evidence>
<proteinExistence type="predicted"/>
<gene>
    <name evidence="2" type="ORF">LTR05_002414</name>
</gene>
<evidence type="ECO:0000256" key="1">
    <source>
        <dbReference type="SAM" id="MobiDB-lite"/>
    </source>
</evidence>
<evidence type="ECO:0000313" key="3">
    <source>
        <dbReference type="Proteomes" id="UP001309876"/>
    </source>
</evidence>
<comment type="caution">
    <text evidence="2">The sequence shown here is derived from an EMBL/GenBank/DDBJ whole genome shotgun (WGS) entry which is preliminary data.</text>
</comment>
<feature type="region of interest" description="Disordered" evidence="1">
    <location>
        <begin position="260"/>
        <end position="287"/>
    </location>
</feature>
<accession>A0AAN7T4L3</accession>
<keyword evidence="3" id="KW-1185">Reference proteome</keyword>
<dbReference type="Proteomes" id="UP001309876">
    <property type="component" value="Unassembled WGS sequence"/>
</dbReference>
<dbReference type="EMBL" id="JAVRRJ010000002">
    <property type="protein sequence ID" value="KAK5088197.1"/>
    <property type="molecule type" value="Genomic_DNA"/>
</dbReference>
<dbReference type="SUPFAM" id="SSF102705">
    <property type="entry name" value="NIF3 (NGG1p interacting factor 3)-like"/>
    <property type="match status" value="1"/>
</dbReference>
<dbReference type="InterPro" id="IPR036069">
    <property type="entry name" value="DUF34/NIF3_sf"/>
</dbReference>
<dbReference type="AlphaFoldDB" id="A0AAN7T4L3"/>